<dbReference type="InterPro" id="IPR039422">
    <property type="entry name" value="MarR/SlyA-like"/>
</dbReference>
<gene>
    <name evidence="2" type="ORF">ACFFPJ_14020</name>
</gene>
<reference evidence="2 3" key="1">
    <citation type="submission" date="2024-09" db="EMBL/GenBank/DDBJ databases">
        <authorList>
            <person name="Sun Q."/>
            <person name="Mori K."/>
        </authorList>
    </citation>
    <scope>NUCLEOTIDE SEQUENCE [LARGE SCALE GENOMIC DNA]</scope>
    <source>
        <strain evidence="2 3">JCM 1342</strain>
    </source>
</reference>
<dbReference type="PANTHER" id="PTHR33164:SF43">
    <property type="entry name" value="HTH-TYPE TRANSCRIPTIONAL REPRESSOR YETL"/>
    <property type="match status" value="1"/>
</dbReference>
<dbReference type="EMBL" id="JBHMBE010000004">
    <property type="protein sequence ID" value="MFB9646913.1"/>
    <property type="molecule type" value="Genomic_DNA"/>
</dbReference>
<comment type="caution">
    <text evidence="2">The sequence shown here is derived from an EMBL/GenBank/DDBJ whole genome shotgun (WGS) entry which is preliminary data.</text>
</comment>
<dbReference type="Proteomes" id="UP001589611">
    <property type="component" value="Unassembled WGS sequence"/>
</dbReference>
<dbReference type="PROSITE" id="PS50995">
    <property type="entry name" value="HTH_MARR_2"/>
    <property type="match status" value="1"/>
</dbReference>
<accession>A0ABV5T2T5</accession>
<dbReference type="InterPro" id="IPR036390">
    <property type="entry name" value="WH_DNA-bd_sf"/>
</dbReference>
<feature type="domain" description="HTH marR-type" evidence="1">
    <location>
        <begin position="15"/>
        <end position="148"/>
    </location>
</feature>
<keyword evidence="3" id="KW-1185">Reference proteome</keyword>
<evidence type="ECO:0000313" key="3">
    <source>
        <dbReference type="Proteomes" id="UP001589611"/>
    </source>
</evidence>
<name>A0ABV5T2T5_9MICO</name>
<evidence type="ECO:0000259" key="1">
    <source>
        <dbReference type="PROSITE" id="PS50995"/>
    </source>
</evidence>
<proteinExistence type="predicted"/>
<organism evidence="2 3">
    <name type="scientific">Microbacterium terregens</name>
    <dbReference type="NCBI Taxonomy" id="69363"/>
    <lineage>
        <taxon>Bacteria</taxon>
        <taxon>Bacillati</taxon>
        <taxon>Actinomycetota</taxon>
        <taxon>Actinomycetes</taxon>
        <taxon>Micrococcales</taxon>
        <taxon>Microbacteriaceae</taxon>
        <taxon>Microbacterium</taxon>
    </lineage>
</organism>
<protein>
    <submittedName>
        <fullName evidence="2">MarR family winged helix-turn-helix transcriptional regulator</fullName>
    </submittedName>
</protein>
<dbReference type="Pfam" id="PF12802">
    <property type="entry name" value="MarR_2"/>
    <property type="match status" value="1"/>
</dbReference>
<sequence>MGEQVAGQPVRMTAELQLAGELNRLSQLMTRPFLRLHSEKHAISLAEWRALVQIVAAPGITATEICSRTGLTAMNVSRAVQLLRAAGRVTGERDTQDSRRNLLTATPQGRTLFDELAPSAERDIREILSVLNTDELAFFTALVTRVAAHADRTQDP</sequence>
<evidence type="ECO:0000313" key="2">
    <source>
        <dbReference type="EMBL" id="MFB9646913.1"/>
    </source>
</evidence>
<dbReference type="SMART" id="SM00347">
    <property type="entry name" value="HTH_MARR"/>
    <property type="match status" value="1"/>
</dbReference>
<dbReference type="RefSeq" id="WP_378721662.1">
    <property type="nucleotide sequence ID" value="NZ_JBHMBE010000004.1"/>
</dbReference>
<dbReference type="InterPro" id="IPR036388">
    <property type="entry name" value="WH-like_DNA-bd_sf"/>
</dbReference>
<dbReference type="InterPro" id="IPR000835">
    <property type="entry name" value="HTH_MarR-typ"/>
</dbReference>
<dbReference type="SUPFAM" id="SSF46785">
    <property type="entry name" value="Winged helix' DNA-binding domain"/>
    <property type="match status" value="1"/>
</dbReference>
<dbReference type="PANTHER" id="PTHR33164">
    <property type="entry name" value="TRANSCRIPTIONAL REGULATOR, MARR FAMILY"/>
    <property type="match status" value="1"/>
</dbReference>
<dbReference type="Gene3D" id="1.10.10.10">
    <property type="entry name" value="Winged helix-like DNA-binding domain superfamily/Winged helix DNA-binding domain"/>
    <property type="match status" value="1"/>
</dbReference>